<feature type="compositionally biased region" description="Polar residues" evidence="1">
    <location>
        <begin position="91"/>
        <end position="100"/>
    </location>
</feature>
<dbReference type="Gene3D" id="3.30.70.1230">
    <property type="entry name" value="Nucleotide cyclase"/>
    <property type="match status" value="1"/>
</dbReference>
<dbReference type="CDD" id="cd07302">
    <property type="entry name" value="CHD"/>
    <property type="match status" value="1"/>
</dbReference>
<dbReference type="KEGG" id="ngr:NAEGRDRAFT_69877"/>
<dbReference type="InterPro" id="IPR050697">
    <property type="entry name" value="Adenylyl/Guanylyl_Cyclase_3/4"/>
</dbReference>
<reference evidence="4 5" key="1">
    <citation type="journal article" date="2010" name="Cell">
        <title>The genome of Naegleria gruberi illuminates early eukaryotic versatility.</title>
        <authorList>
            <person name="Fritz-Laylin L.K."/>
            <person name="Prochnik S.E."/>
            <person name="Ginger M.L."/>
            <person name="Dacks J.B."/>
            <person name="Carpenter M.L."/>
            <person name="Field M.C."/>
            <person name="Kuo A."/>
            <person name="Paredez A."/>
            <person name="Chapman J."/>
            <person name="Pham J."/>
            <person name="Shu S."/>
            <person name="Neupane R."/>
            <person name="Cipriano M."/>
            <person name="Mancuso J."/>
            <person name="Tu H."/>
            <person name="Salamov A."/>
            <person name="Lindquist E."/>
            <person name="Shapiro H."/>
            <person name="Lucas S."/>
            <person name="Grigoriev I.V."/>
            <person name="Cande W.Z."/>
            <person name="Fulton C."/>
            <person name="Rokhsar D.S."/>
            <person name="Dawson S.C."/>
        </authorList>
    </citation>
    <scope>NUCLEOTIDE SEQUENCE [LARGE SCALE GENOMIC DNA]</scope>
    <source>
        <strain evidence="4 5">NEG-M</strain>
    </source>
</reference>
<gene>
    <name evidence="4" type="ORF">NAEGRDRAFT_69877</name>
</gene>
<dbReference type="GO" id="GO:0006171">
    <property type="term" value="P:cAMP biosynthetic process"/>
    <property type="evidence" value="ECO:0007669"/>
    <property type="project" value="TreeGrafter"/>
</dbReference>
<keyword evidence="2" id="KW-1133">Transmembrane helix</keyword>
<dbReference type="EMBL" id="GG738881">
    <property type="protein sequence ID" value="EFC42190.1"/>
    <property type="molecule type" value="Genomic_DNA"/>
</dbReference>
<feature type="compositionally biased region" description="Low complexity" evidence="1">
    <location>
        <begin position="73"/>
        <end position="86"/>
    </location>
</feature>
<dbReference type="InterPro" id="IPR029787">
    <property type="entry name" value="Nucleotide_cyclase"/>
</dbReference>
<feature type="region of interest" description="Disordered" evidence="1">
    <location>
        <begin position="73"/>
        <end position="133"/>
    </location>
</feature>
<dbReference type="Proteomes" id="UP000006671">
    <property type="component" value="Unassembled WGS sequence"/>
</dbReference>
<dbReference type="GeneID" id="8851679"/>
<dbReference type="VEuPathDB" id="AmoebaDB:NAEGRDRAFT_69877"/>
<evidence type="ECO:0000259" key="3">
    <source>
        <dbReference type="PROSITE" id="PS50125"/>
    </source>
</evidence>
<feature type="transmembrane region" description="Helical" evidence="2">
    <location>
        <begin position="188"/>
        <end position="212"/>
    </location>
</feature>
<dbReference type="Gene3D" id="3.30.450.20">
    <property type="entry name" value="PAS domain"/>
    <property type="match status" value="1"/>
</dbReference>
<accession>D2VLR9</accession>
<feature type="domain" description="Guanylate cyclase" evidence="3">
    <location>
        <begin position="629"/>
        <end position="761"/>
    </location>
</feature>
<evidence type="ECO:0000256" key="1">
    <source>
        <dbReference type="SAM" id="MobiDB-lite"/>
    </source>
</evidence>
<dbReference type="PANTHER" id="PTHR43081:SF1">
    <property type="entry name" value="ADENYLATE CYCLASE, TERMINAL-DIFFERENTIATION SPECIFIC"/>
    <property type="match status" value="1"/>
</dbReference>
<evidence type="ECO:0000313" key="5">
    <source>
        <dbReference type="Proteomes" id="UP000006671"/>
    </source>
</evidence>
<dbReference type="InterPro" id="IPR001054">
    <property type="entry name" value="A/G_cyclase"/>
</dbReference>
<dbReference type="InParanoid" id="D2VLR9"/>
<proteinExistence type="predicted"/>
<keyword evidence="5" id="KW-1185">Reference proteome</keyword>
<feature type="transmembrane region" description="Helical" evidence="2">
    <location>
        <begin position="527"/>
        <end position="550"/>
    </location>
</feature>
<dbReference type="PROSITE" id="PS50125">
    <property type="entry name" value="GUANYLATE_CYCLASE_2"/>
    <property type="match status" value="1"/>
</dbReference>
<organism evidence="5">
    <name type="scientific">Naegleria gruberi</name>
    <name type="common">Amoeba</name>
    <dbReference type="NCBI Taxonomy" id="5762"/>
    <lineage>
        <taxon>Eukaryota</taxon>
        <taxon>Discoba</taxon>
        <taxon>Heterolobosea</taxon>
        <taxon>Tetramitia</taxon>
        <taxon>Eutetramitia</taxon>
        <taxon>Vahlkampfiidae</taxon>
        <taxon>Naegleria</taxon>
    </lineage>
</organism>
<name>D2VLR9_NAEGR</name>
<feature type="compositionally biased region" description="Low complexity" evidence="1">
    <location>
        <begin position="9"/>
        <end position="21"/>
    </location>
</feature>
<dbReference type="SMART" id="SM00044">
    <property type="entry name" value="CYCc"/>
    <property type="match status" value="1"/>
</dbReference>
<dbReference type="PANTHER" id="PTHR43081">
    <property type="entry name" value="ADENYLATE CYCLASE, TERMINAL-DIFFERENTIATION SPECIFIC-RELATED"/>
    <property type="match status" value="1"/>
</dbReference>
<dbReference type="SUPFAM" id="SSF55073">
    <property type="entry name" value="Nucleotide cyclase"/>
    <property type="match status" value="1"/>
</dbReference>
<evidence type="ECO:0000256" key="2">
    <source>
        <dbReference type="SAM" id="Phobius"/>
    </source>
</evidence>
<dbReference type="AlphaFoldDB" id="D2VLR9"/>
<dbReference type="RefSeq" id="XP_002674934.1">
    <property type="nucleotide sequence ID" value="XM_002674888.1"/>
</dbReference>
<dbReference type="OrthoDB" id="60033at2759"/>
<keyword evidence="2" id="KW-0472">Membrane</keyword>
<dbReference type="eggNOG" id="KOG4171">
    <property type="taxonomic scope" value="Eukaryota"/>
</dbReference>
<feature type="transmembrane region" description="Helical" evidence="2">
    <location>
        <begin position="267"/>
        <end position="286"/>
    </location>
</feature>
<protein>
    <submittedName>
        <fullName evidence="4">Predicted protein</fullName>
    </submittedName>
</protein>
<evidence type="ECO:0000313" key="4">
    <source>
        <dbReference type="EMBL" id="EFC42190.1"/>
    </source>
</evidence>
<feature type="region of interest" description="Disordered" evidence="1">
    <location>
        <begin position="1"/>
        <end position="21"/>
    </location>
</feature>
<dbReference type="Pfam" id="PF00211">
    <property type="entry name" value="Guanylate_cyc"/>
    <property type="match status" value="1"/>
</dbReference>
<keyword evidence="2" id="KW-0812">Transmembrane</keyword>
<dbReference type="GO" id="GO:0035556">
    <property type="term" value="P:intracellular signal transduction"/>
    <property type="evidence" value="ECO:0007669"/>
    <property type="project" value="InterPro"/>
</dbReference>
<sequence>MVTRVAQKNKSTNNSSSAAALVTSTSSELQILNDYNNDESTTSPVTPITTLTPITDLSNNNVVAYNNNSSSNNITGTNGSSSNNLSKAAVVSTNTPSSPMKKSLTTKESLRKNTKTTNKKEVKKQKSNATRKASNSKLIVPVASAEDEKKLKEVLAEDEDLTLEKGKKVEKEKNYLNSLVSRIFSIKFCLSVIIILLILISTISIFVATIVLQGASINEFTTNLGSQTKLRTVEFVNNFIQLPFQITDSVTNSFTALDKLSPKMVDWNLRIQVLYSMVMGFGLRYASFTHKDDYYFGILSNTTACTIEYYQNGVLYAEEPIFSDFRYNLSRKEPQSLDAEIVYGFEWWTFPLERKKKGWTSLYATSNVESVWITAYHPILNATGDVQYVVTTDLLVKDINAYLASVKMSPNSMVYVVSSLTSEMIACSKPNEEILYVYDQIVPHKLVRKKLHESSLPDVQEIGKLLMTKYGGNLQDFTGHDNQYTVNGNSYLLNMESVDDEHDLNWKVLTIMSVDDFMGSVIWFRNIVLIADCIILFVSLVIAVVVSMLITAPLVSLGNDMDALGKGQVQAKKKRLILFHEVKKLRNHFTKMSLAVDGFMKYVPKEIVSKFIGSDSASFDLGVDSKHIAILFSDIKSFTTICEATEPNTLIAILGKYFEVTSEVVYRNRGVLDKYIGDSLMALFGAPDTFDFYVFFGCNAAFEMQKSLQPYNRQLEKEGKPGLYTRVGVSCGDVLVGNIGSTYRLSYTCLGDSVNLASRLEGLNKVYGTNIMVSEFCYEIVKDLFLFRMLDVVAVKGKVTGVRVYEIVARKWSPFQGDSVMIPQDKVDYCRLYNNILEDLYLKKKFGVAEKAFREYADKYNQDSAALEMAERCRAYLLEPPPDSWNGVYIATEK</sequence>